<comment type="caution">
    <text evidence="11">The sequence shown here is derived from an EMBL/GenBank/DDBJ whole genome shotgun (WGS) entry which is preliminary data.</text>
</comment>
<feature type="domain" description="BPTI/Kunitz inhibitor" evidence="10">
    <location>
        <begin position="25"/>
        <end position="80"/>
    </location>
</feature>
<feature type="signal peptide" evidence="9">
    <location>
        <begin position="1"/>
        <end position="19"/>
    </location>
</feature>
<evidence type="ECO:0000256" key="9">
    <source>
        <dbReference type="SAM" id="SignalP"/>
    </source>
</evidence>
<dbReference type="PRINTS" id="PR00759">
    <property type="entry name" value="BASICPTASE"/>
</dbReference>
<dbReference type="GO" id="GO:0005615">
    <property type="term" value="C:extracellular space"/>
    <property type="evidence" value="ECO:0007669"/>
    <property type="project" value="TreeGrafter"/>
</dbReference>
<dbReference type="InterPro" id="IPR050098">
    <property type="entry name" value="TFPI/VKTCI-like"/>
</dbReference>
<dbReference type="InterPro" id="IPR002223">
    <property type="entry name" value="Kunitz_BPTI"/>
</dbReference>
<evidence type="ECO:0000313" key="11">
    <source>
        <dbReference type="EMBL" id="KAH8376793.1"/>
    </source>
</evidence>
<evidence type="ECO:0000313" key="12">
    <source>
        <dbReference type="Proteomes" id="UP001200034"/>
    </source>
</evidence>
<keyword evidence="12" id="KW-1185">Reference proteome</keyword>
<dbReference type="GO" id="GO:0090729">
    <property type="term" value="F:toxin activity"/>
    <property type="evidence" value="ECO:0007669"/>
    <property type="project" value="UniProtKB-KW"/>
</dbReference>
<sequence>MKFFVSLLMLVAFVVNSFALKNHVCGLPHSLNGDGRISCEAYIPSWSYDAQASECVKFIYGGCGGNRNRFPTQKLCEETCVE</sequence>
<dbReference type="AlphaFoldDB" id="A0AAD4K3D4"/>
<dbReference type="CDD" id="cd22634">
    <property type="entry name" value="Kunitz_SCI-I-like"/>
    <property type="match status" value="1"/>
</dbReference>
<organism evidence="11 12">
    <name type="scientific">Drosophila rubida</name>
    <dbReference type="NCBI Taxonomy" id="30044"/>
    <lineage>
        <taxon>Eukaryota</taxon>
        <taxon>Metazoa</taxon>
        <taxon>Ecdysozoa</taxon>
        <taxon>Arthropoda</taxon>
        <taxon>Hexapoda</taxon>
        <taxon>Insecta</taxon>
        <taxon>Pterygota</taxon>
        <taxon>Neoptera</taxon>
        <taxon>Endopterygota</taxon>
        <taxon>Diptera</taxon>
        <taxon>Brachycera</taxon>
        <taxon>Muscomorpha</taxon>
        <taxon>Ephydroidea</taxon>
        <taxon>Drosophilidae</taxon>
        <taxon>Drosophila</taxon>
    </lineage>
</organism>
<gene>
    <name evidence="11" type="ORF">KR093_001363</name>
</gene>
<dbReference type="PROSITE" id="PS00280">
    <property type="entry name" value="BPTI_KUNITZ_1"/>
    <property type="match status" value="1"/>
</dbReference>
<evidence type="ECO:0000256" key="1">
    <source>
        <dbReference type="ARBA" id="ARBA00004613"/>
    </source>
</evidence>
<keyword evidence="6" id="KW-1015">Disulfide bond</keyword>
<proteinExistence type="predicted"/>
<keyword evidence="3" id="KW-0800">Toxin</keyword>
<keyword evidence="2" id="KW-0964">Secreted</keyword>
<dbReference type="Proteomes" id="UP001200034">
    <property type="component" value="Unassembled WGS sequence"/>
</dbReference>
<keyword evidence="4" id="KW-0646">Protease inhibitor</keyword>
<keyword evidence="7" id="KW-1199">Hemostasis impairing toxin</keyword>
<dbReference type="EMBL" id="JAJJHW010001127">
    <property type="protein sequence ID" value="KAH8376793.1"/>
    <property type="molecule type" value="Genomic_DNA"/>
</dbReference>
<evidence type="ECO:0000256" key="4">
    <source>
        <dbReference type="ARBA" id="ARBA00022690"/>
    </source>
</evidence>
<dbReference type="PANTHER" id="PTHR10083:SF376">
    <property type="entry name" value="SERINE PEPTIDASE INHIBITOR, KUNITZ TYPE, 3"/>
    <property type="match status" value="1"/>
</dbReference>
<keyword evidence="9" id="KW-0732">Signal</keyword>
<evidence type="ECO:0000256" key="3">
    <source>
        <dbReference type="ARBA" id="ARBA00022656"/>
    </source>
</evidence>
<dbReference type="SMART" id="SM00131">
    <property type="entry name" value="KU"/>
    <property type="match status" value="1"/>
</dbReference>
<dbReference type="PANTHER" id="PTHR10083">
    <property type="entry name" value="KUNITZ-TYPE PROTEASE INHIBITOR-RELATED"/>
    <property type="match status" value="1"/>
</dbReference>
<accession>A0AAD4K3D4</accession>
<evidence type="ECO:0000256" key="5">
    <source>
        <dbReference type="ARBA" id="ARBA00022900"/>
    </source>
</evidence>
<evidence type="ECO:0000256" key="7">
    <source>
        <dbReference type="ARBA" id="ARBA00023240"/>
    </source>
</evidence>
<dbReference type="PROSITE" id="PS50279">
    <property type="entry name" value="BPTI_KUNITZ_2"/>
    <property type="match status" value="1"/>
</dbReference>
<protein>
    <recommendedName>
        <fullName evidence="10">BPTI/Kunitz inhibitor domain-containing protein</fullName>
    </recommendedName>
</protein>
<feature type="chain" id="PRO_5042225739" description="BPTI/Kunitz inhibitor domain-containing protein" evidence="9">
    <location>
        <begin position="20"/>
        <end position="82"/>
    </location>
</feature>
<dbReference type="InterPro" id="IPR020901">
    <property type="entry name" value="Prtase_inh_Kunz-CS"/>
</dbReference>
<evidence type="ECO:0000259" key="10">
    <source>
        <dbReference type="PROSITE" id="PS50279"/>
    </source>
</evidence>
<dbReference type="FunFam" id="4.10.410.10:FF:000020">
    <property type="entry name" value="Collagen, type VI, alpha 3"/>
    <property type="match status" value="1"/>
</dbReference>
<keyword evidence="8" id="KW-1203">Blood coagulation cascade inhibiting toxin</keyword>
<evidence type="ECO:0000256" key="2">
    <source>
        <dbReference type="ARBA" id="ARBA00022525"/>
    </source>
</evidence>
<comment type="subcellular location">
    <subcellularLocation>
        <location evidence="1">Secreted</location>
    </subcellularLocation>
</comment>
<name>A0AAD4K3D4_9MUSC</name>
<keyword evidence="5" id="KW-0722">Serine protease inhibitor</keyword>
<dbReference type="Pfam" id="PF00014">
    <property type="entry name" value="Kunitz_BPTI"/>
    <property type="match status" value="1"/>
</dbReference>
<dbReference type="GO" id="GO:0004867">
    <property type="term" value="F:serine-type endopeptidase inhibitor activity"/>
    <property type="evidence" value="ECO:0007669"/>
    <property type="project" value="UniProtKB-KW"/>
</dbReference>
<reference evidence="11" key="1">
    <citation type="journal article" date="2021" name="Mol. Ecol. Resour.">
        <title>Phylogenomic analyses of the genus Drosophila reveals genomic signals of climate adaptation.</title>
        <authorList>
            <person name="Li F."/>
            <person name="Rane R.V."/>
            <person name="Luria V."/>
            <person name="Xiong Z."/>
            <person name="Chen J."/>
            <person name="Li Z."/>
            <person name="Catullo R.A."/>
            <person name="Griffin P.C."/>
            <person name="Schiffer M."/>
            <person name="Pearce S."/>
            <person name="Lee S.F."/>
            <person name="McElroy K."/>
            <person name="Stocker A."/>
            <person name="Shirriffs J."/>
            <person name="Cockerell F."/>
            <person name="Coppin C."/>
            <person name="Sgro C.M."/>
            <person name="Karger A."/>
            <person name="Cain J.W."/>
            <person name="Weber J.A."/>
            <person name="Santpere G."/>
            <person name="Kirschner M.W."/>
            <person name="Hoffmann A.A."/>
            <person name="Oakeshott J.G."/>
            <person name="Zhang G."/>
        </authorList>
    </citation>
    <scope>NUCLEOTIDE SEQUENCE</scope>
    <source>
        <strain evidence="11">BGI-SZ-2011g</strain>
    </source>
</reference>
<evidence type="ECO:0000256" key="8">
    <source>
        <dbReference type="ARBA" id="ARBA00034146"/>
    </source>
</evidence>
<dbReference type="Gene3D" id="4.10.410.10">
    <property type="entry name" value="Pancreatic trypsin inhibitor Kunitz domain"/>
    <property type="match status" value="1"/>
</dbReference>
<evidence type="ECO:0000256" key="6">
    <source>
        <dbReference type="ARBA" id="ARBA00023157"/>
    </source>
</evidence>
<dbReference type="InterPro" id="IPR036880">
    <property type="entry name" value="Kunitz_BPTI_sf"/>
</dbReference>
<dbReference type="SUPFAM" id="SSF57362">
    <property type="entry name" value="BPTI-like"/>
    <property type="match status" value="1"/>
</dbReference>